<accession>A0A3N4HSI6</accession>
<keyword evidence="3" id="KW-1185">Reference proteome</keyword>
<evidence type="ECO:0000256" key="1">
    <source>
        <dbReference type="SAM" id="MobiDB-lite"/>
    </source>
</evidence>
<dbReference type="AlphaFoldDB" id="A0A3N4HSI6"/>
<reference evidence="2 3" key="1">
    <citation type="journal article" date="2018" name="Nat. Ecol. Evol.">
        <title>Pezizomycetes genomes reveal the molecular basis of ectomycorrhizal truffle lifestyle.</title>
        <authorList>
            <person name="Murat C."/>
            <person name="Payen T."/>
            <person name="Noel B."/>
            <person name="Kuo A."/>
            <person name="Morin E."/>
            <person name="Chen J."/>
            <person name="Kohler A."/>
            <person name="Krizsan K."/>
            <person name="Balestrini R."/>
            <person name="Da Silva C."/>
            <person name="Montanini B."/>
            <person name="Hainaut M."/>
            <person name="Levati E."/>
            <person name="Barry K.W."/>
            <person name="Belfiori B."/>
            <person name="Cichocki N."/>
            <person name="Clum A."/>
            <person name="Dockter R.B."/>
            <person name="Fauchery L."/>
            <person name="Guy J."/>
            <person name="Iotti M."/>
            <person name="Le Tacon F."/>
            <person name="Lindquist E.A."/>
            <person name="Lipzen A."/>
            <person name="Malagnac F."/>
            <person name="Mello A."/>
            <person name="Molinier V."/>
            <person name="Miyauchi S."/>
            <person name="Poulain J."/>
            <person name="Riccioni C."/>
            <person name="Rubini A."/>
            <person name="Sitrit Y."/>
            <person name="Splivallo R."/>
            <person name="Traeger S."/>
            <person name="Wang M."/>
            <person name="Zifcakova L."/>
            <person name="Wipf D."/>
            <person name="Zambonelli A."/>
            <person name="Paolocci F."/>
            <person name="Nowrousian M."/>
            <person name="Ottonello S."/>
            <person name="Baldrian P."/>
            <person name="Spatafora J.W."/>
            <person name="Henrissat B."/>
            <person name="Nagy L.G."/>
            <person name="Aury J.M."/>
            <person name="Wincker P."/>
            <person name="Grigoriev I.V."/>
            <person name="Bonfante P."/>
            <person name="Martin F.M."/>
        </authorList>
    </citation>
    <scope>NUCLEOTIDE SEQUENCE [LARGE SCALE GENOMIC DNA]</scope>
    <source>
        <strain evidence="2 3">RN42</strain>
    </source>
</reference>
<sequence>MASEASSATATPQLEGPNLASKSDQFAENLNSTVEHETPDEFVKYFPAYLKALPTLQIEKSVAERFEVLYHKITSPDYMEIVGESPASSESQSVLDERRAMYRMFCRDVSSHDLPAHLLINIDDNDIALETDALNSALKVQITHFRLANLVIWEMIKIMEKHPVLGLEVKMLRPALRSVALAFGRFFSTLSPDLRRPKVNLNTRLERGLARKEQLDLIKLVLDSSLKDYNFMVREVNKHMINSEIIPSMNVFSTGAGRYRSFWTRNIRLLRFLIEMRSESIESRIWKHLMDEENGKVVIVLNEKSFHYLD</sequence>
<evidence type="ECO:0000313" key="2">
    <source>
        <dbReference type="EMBL" id="RPA76805.1"/>
    </source>
</evidence>
<evidence type="ECO:0000313" key="3">
    <source>
        <dbReference type="Proteomes" id="UP000275078"/>
    </source>
</evidence>
<gene>
    <name evidence="2" type="ORF">BJ508DRAFT_379279</name>
</gene>
<dbReference type="EMBL" id="ML119737">
    <property type="protein sequence ID" value="RPA76805.1"/>
    <property type="molecule type" value="Genomic_DNA"/>
</dbReference>
<feature type="compositionally biased region" description="Polar residues" evidence="1">
    <location>
        <begin position="1"/>
        <end position="12"/>
    </location>
</feature>
<dbReference type="Proteomes" id="UP000275078">
    <property type="component" value="Unassembled WGS sequence"/>
</dbReference>
<protein>
    <submittedName>
        <fullName evidence="2">Uncharacterized protein</fullName>
    </submittedName>
</protein>
<proteinExistence type="predicted"/>
<feature type="region of interest" description="Disordered" evidence="1">
    <location>
        <begin position="1"/>
        <end position="20"/>
    </location>
</feature>
<organism evidence="2 3">
    <name type="scientific">Ascobolus immersus RN42</name>
    <dbReference type="NCBI Taxonomy" id="1160509"/>
    <lineage>
        <taxon>Eukaryota</taxon>
        <taxon>Fungi</taxon>
        <taxon>Dikarya</taxon>
        <taxon>Ascomycota</taxon>
        <taxon>Pezizomycotina</taxon>
        <taxon>Pezizomycetes</taxon>
        <taxon>Pezizales</taxon>
        <taxon>Ascobolaceae</taxon>
        <taxon>Ascobolus</taxon>
    </lineage>
</organism>
<name>A0A3N4HSI6_ASCIM</name>